<sequence>MLSPTDSLTLPPADMAAKADQKPTLDSISKKNKLTDKEFEAMAMAIDNSELRDLFVLPRDEKSVRDGDPNPTGAVTRQPASTLESDSSSPECEPKPANRKPVVCQRCHSLIHYNRLASDHSGMTANPSGASHRSQPVLPWKANVITDPRALQFLKYERNALIIVVCDIFDIPGSLIPNLGQFIGSNVLELAPPSKAPPRLETATAAQDVDGKSNDSGSRPRRRRVLLVANKSDLLPEDAHLDRIKSQWLKPLVRKALGSTLSITSYHIVSSRKNLGIRELAQDIRKYRRPQDNVFLVGRANVGKSELLNALLRISVLESAGSYRGTVTTANVPGTTIGVHGIPLDKFNRALVEPGTSMSTMGERRFVYDTPGIFNSKSILNFLTFDELKLAVPTNRIRPATYIVKTGKCVCLGGLGRVDVLPPSDIADETDAGVVPRIQQQYLLVTVFSALKPHITSIEKADTLFRNLREGRRTVLIPPLPVDSERQRHYPPLNQGLEFV</sequence>
<feature type="non-terminal residue" evidence="1">
    <location>
        <position position="500"/>
    </location>
</feature>
<comment type="caution">
    <text evidence="1">The sequence shown here is derived from an EMBL/GenBank/DDBJ whole genome shotgun (WGS) entry which is preliminary data.</text>
</comment>
<reference evidence="1" key="1">
    <citation type="submission" date="2022-06" db="EMBL/GenBank/DDBJ databases">
        <title>Phylogenomic reconstructions and comparative analyses of Kickxellomycotina fungi.</title>
        <authorList>
            <person name="Reynolds N.K."/>
            <person name="Stajich J.E."/>
            <person name="Barry K."/>
            <person name="Grigoriev I.V."/>
            <person name="Crous P."/>
            <person name="Smith M.E."/>
        </authorList>
    </citation>
    <scope>NUCLEOTIDE SEQUENCE</scope>
    <source>
        <strain evidence="1">RSA 2271</strain>
    </source>
</reference>
<keyword evidence="2" id="KW-1185">Reference proteome</keyword>
<organism evidence="1 2">
    <name type="scientific">Spiromyces aspiralis</name>
    <dbReference type="NCBI Taxonomy" id="68401"/>
    <lineage>
        <taxon>Eukaryota</taxon>
        <taxon>Fungi</taxon>
        <taxon>Fungi incertae sedis</taxon>
        <taxon>Zoopagomycota</taxon>
        <taxon>Kickxellomycotina</taxon>
        <taxon>Kickxellomycetes</taxon>
        <taxon>Kickxellales</taxon>
        <taxon>Kickxellaceae</taxon>
        <taxon>Spiromyces</taxon>
    </lineage>
</organism>
<protein>
    <submittedName>
        <fullName evidence="1">Nitric oxide associated protein 1</fullName>
    </submittedName>
</protein>
<name>A0ACC1HT21_9FUNG</name>
<proteinExistence type="predicted"/>
<dbReference type="Proteomes" id="UP001145114">
    <property type="component" value="Unassembled WGS sequence"/>
</dbReference>
<gene>
    <name evidence="1" type="primary">NOA1</name>
    <name evidence="1" type="ORF">EV182_002565</name>
</gene>
<accession>A0ACC1HT21</accession>
<dbReference type="EMBL" id="JAMZIH010000546">
    <property type="protein sequence ID" value="KAJ1679185.1"/>
    <property type="molecule type" value="Genomic_DNA"/>
</dbReference>
<evidence type="ECO:0000313" key="1">
    <source>
        <dbReference type="EMBL" id="KAJ1679185.1"/>
    </source>
</evidence>
<evidence type="ECO:0000313" key="2">
    <source>
        <dbReference type="Proteomes" id="UP001145114"/>
    </source>
</evidence>